<evidence type="ECO:0000313" key="2">
    <source>
        <dbReference type="EMBL" id="ETO11229.1"/>
    </source>
</evidence>
<comment type="caution">
    <text evidence="2">The sequence shown here is derived from an EMBL/GenBank/DDBJ whole genome shotgun (WGS) entry which is preliminary data.</text>
</comment>
<feature type="transmembrane region" description="Helical" evidence="1">
    <location>
        <begin position="227"/>
        <end position="245"/>
    </location>
</feature>
<dbReference type="EMBL" id="ASPP01022632">
    <property type="protein sequence ID" value="ETO11229.1"/>
    <property type="molecule type" value="Genomic_DNA"/>
</dbReference>
<sequence>MCKKKLGKWHSLYQVSKNFCKSEICLFCPFRVTVLESEGGGSAIATTTNKKKVEMLFGGLEGIFNYHNEAMNRHLRKTKKTTRVNPPSDWKNDTATYAFSDNSRLHVIQKNVGGSEGGGSDELIDEDTEPISSVPAVSPKDLTLEDLWTIFQDFPSTYQPYIEHLSHMWLHMSQFLSQKPKFKHFIYKTIAKFTKGNPQTLGQFYTFFLFVFALDYWISFVSPIYTSYMYIYIYIYVCVCLYVRCQKGTVHWLRTLPRIDTLCTRHAVENQQEMAPH</sequence>
<organism evidence="2 3">
    <name type="scientific">Reticulomyxa filosa</name>
    <dbReference type="NCBI Taxonomy" id="46433"/>
    <lineage>
        <taxon>Eukaryota</taxon>
        <taxon>Sar</taxon>
        <taxon>Rhizaria</taxon>
        <taxon>Retaria</taxon>
        <taxon>Foraminifera</taxon>
        <taxon>Monothalamids</taxon>
        <taxon>Reticulomyxidae</taxon>
        <taxon>Reticulomyxa</taxon>
    </lineage>
</organism>
<gene>
    <name evidence="2" type="ORF">RFI_26147</name>
</gene>
<name>X6MBH8_RETFI</name>
<protein>
    <submittedName>
        <fullName evidence="2">Uncharacterized protein</fullName>
    </submittedName>
</protein>
<reference evidence="2 3" key="1">
    <citation type="journal article" date="2013" name="Curr. Biol.">
        <title>The Genome of the Foraminiferan Reticulomyxa filosa.</title>
        <authorList>
            <person name="Glockner G."/>
            <person name="Hulsmann N."/>
            <person name="Schleicher M."/>
            <person name="Noegel A.A."/>
            <person name="Eichinger L."/>
            <person name="Gallinger C."/>
            <person name="Pawlowski J."/>
            <person name="Sierra R."/>
            <person name="Euteneuer U."/>
            <person name="Pillet L."/>
            <person name="Moustafa A."/>
            <person name="Platzer M."/>
            <person name="Groth M."/>
            <person name="Szafranski K."/>
            <person name="Schliwa M."/>
        </authorList>
    </citation>
    <scope>NUCLEOTIDE SEQUENCE [LARGE SCALE GENOMIC DNA]</scope>
</reference>
<keyword evidence="1" id="KW-1133">Transmembrane helix</keyword>
<keyword evidence="1" id="KW-0812">Transmembrane</keyword>
<keyword evidence="1" id="KW-0472">Membrane</keyword>
<evidence type="ECO:0000313" key="3">
    <source>
        <dbReference type="Proteomes" id="UP000023152"/>
    </source>
</evidence>
<feature type="transmembrane region" description="Helical" evidence="1">
    <location>
        <begin position="204"/>
        <end position="221"/>
    </location>
</feature>
<dbReference type="Proteomes" id="UP000023152">
    <property type="component" value="Unassembled WGS sequence"/>
</dbReference>
<accession>X6MBH8</accession>
<keyword evidence="3" id="KW-1185">Reference proteome</keyword>
<dbReference type="AlphaFoldDB" id="X6MBH8"/>
<evidence type="ECO:0000256" key="1">
    <source>
        <dbReference type="SAM" id="Phobius"/>
    </source>
</evidence>
<proteinExistence type="predicted"/>